<evidence type="ECO:0000256" key="6">
    <source>
        <dbReference type="SAM" id="MobiDB-lite"/>
    </source>
</evidence>
<feature type="domain" description="Multidrug resistance protein MdtA-like alpha-helical hairpin" evidence="8">
    <location>
        <begin position="105"/>
        <end position="170"/>
    </location>
</feature>
<protein>
    <submittedName>
        <fullName evidence="11">ABC transporter periplasmic protein</fullName>
    </submittedName>
</protein>
<dbReference type="PANTHER" id="PTHR30469:SF33">
    <property type="entry name" value="SLR1207 PROTEIN"/>
    <property type="match status" value="1"/>
</dbReference>
<evidence type="ECO:0000313" key="11">
    <source>
        <dbReference type="EMBL" id="STZ75460.1"/>
    </source>
</evidence>
<feature type="signal peptide" evidence="7">
    <location>
        <begin position="1"/>
        <end position="20"/>
    </location>
</feature>
<dbReference type="InterPro" id="IPR030190">
    <property type="entry name" value="MacA_alpha-hairpin_sf"/>
</dbReference>
<dbReference type="InterPro" id="IPR058624">
    <property type="entry name" value="MdtA-like_HH"/>
</dbReference>
<dbReference type="InterPro" id="IPR058627">
    <property type="entry name" value="MdtA-like_C"/>
</dbReference>
<dbReference type="InterPro" id="IPR058625">
    <property type="entry name" value="MdtA-like_BSH"/>
</dbReference>
<reference evidence="11 12" key="1">
    <citation type="submission" date="2018-06" db="EMBL/GenBank/DDBJ databases">
        <authorList>
            <consortium name="Pathogen Informatics"/>
            <person name="Doyle S."/>
        </authorList>
    </citation>
    <scope>NUCLEOTIDE SEQUENCE [LARGE SCALE GENOMIC DNA]</scope>
    <source>
        <strain evidence="11 12">NCTC10295</strain>
    </source>
</reference>
<accession>A0A378UE63</accession>
<evidence type="ECO:0000256" key="5">
    <source>
        <dbReference type="SAM" id="Coils"/>
    </source>
</evidence>
<dbReference type="GO" id="GO:0019898">
    <property type="term" value="C:extrinsic component of membrane"/>
    <property type="evidence" value="ECO:0007669"/>
    <property type="project" value="InterPro"/>
</dbReference>
<dbReference type="EMBL" id="UGQS01000001">
    <property type="protein sequence ID" value="STZ75460.1"/>
    <property type="molecule type" value="Genomic_DNA"/>
</dbReference>
<dbReference type="Pfam" id="PF25917">
    <property type="entry name" value="BSH_RND"/>
    <property type="match status" value="1"/>
</dbReference>
<sequence length="392" mass="41941">MKKTLKWSLGLLIAGAAAFAAWNYLNPEEQINYLTEPASRKDIRQTVSATGEISADKLVNVGAEASGQIKKLYVKIGQQVQAGDMIAEIDSRTQTNTINTRRAELDTYKARLVSAQIALKSAQTQYNREKALWKEDATSKESLETAENALAAAKASVEEIKSSIRQTQIAINTAEKELSDTKITAPSSGTVVAIPVEEGQTVNAVQTTPTIVQLADLSMMLNKMQIAEGDISKVKAGMPITFTVLSAPDDVRHGTLDSVDPGLTTMSQGSYTTSTDTTSTAIYYYARALVPNEDGSLHIGMTTENTIVVNEAKDALSVPTLAVKQKNGKSFVRVLDEKRQPVEKAVQTGLNDGTNTQVLSGLQEGEEVIVSESESGQAKSGGMGGPGGRPRM</sequence>
<evidence type="ECO:0000259" key="8">
    <source>
        <dbReference type="Pfam" id="PF25876"/>
    </source>
</evidence>
<dbReference type="Gene3D" id="2.40.30.170">
    <property type="match status" value="1"/>
</dbReference>
<evidence type="ECO:0000256" key="3">
    <source>
        <dbReference type="ARBA" id="ARBA00022448"/>
    </source>
</evidence>
<dbReference type="NCBIfam" id="TIGR01730">
    <property type="entry name" value="RND_mfp"/>
    <property type="match status" value="1"/>
</dbReference>
<dbReference type="Gene3D" id="6.10.140.1990">
    <property type="match status" value="1"/>
</dbReference>
<feature type="domain" description="Multidrug resistance protein MdtA-like barrel-sandwich hybrid" evidence="9">
    <location>
        <begin position="59"/>
        <end position="212"/>
    </location>
</feature>
<dbReference type="GO" id="GO:0015562">
    <property type="term" value="F:efflux transmembrane transporter activity"/>
    <property type="evidence" value="ECO:0007669"/>
    <property type="project" value="TreeGrafter"/>
</dbReference>
<dbReference type="GO" id="GO:0030313">
    <property type="term" value="C:cell envelope"/>
    <property type="evidence" value="ECO:0007669"/>
    <property type="project" value="UniProtKB-SubCell"/>
</dbReference>
<organism evidence="11 12">
    <name type="scientific">Bergeriella denitrificans</name>
    <name type="common">Neisseria denitrificans</name>
    <dbReference type="NCBI Taxonomy" id="494"/>
    <lineage>
        <taxon>Bacteria</taxon>
        <taxon>Pseudomonadati</taxon>
        <taxon>Pseudomonadota</taxon>
        <taxon>Betaproteobacteria</taxon>
        <taxon>Neisseriales</taxon>
        <taxon>Neisseriaceae</taxon>
        <taxon>Bergeriella</taxon>
    </lineage>
</organism>
<evidence type="ECO:0000256" key="4">
    <source>
        <dbReference type="ARBA" id="ARBA00023054"/>
    </source>
</evidence>
<feature type="region of interest" description="Disordered" evidence="6">
    <location>
        <begin position="369"/>
        <end position="392"/>
    </location>
</feature>
<dbReference type="SUPFAM" id="SSF111369">
    <property type="entry name" value="HlyD-like secretion proteins"/>
    <property type="match status" value="1"/>
</dbReference>
<dbReference type="GO" id="GO:1990281">
    <property type="term" value="C:efflux pump complex"/>
    <property type="evidence" value="ECO:0007669"/>
    <property type="project" value="TreeGrafter"/>
</dbReference>
<gene>
    <name evidence="11" type="primary">macA</name>
    <name evidence="11" type="ORF">NCTC10295_00184</name>
</gene>
<proteinExistence type="inferred from homology"/>
<feature type="chain" id="PRO_5017028304" evidence="7">
    <location>
        <begin position="21"/>
        <end position="392"/>
    </location>
</feature>
<feature type="domain" description="Multidrug resistance protein MdtA-like C-terminal permuted SH3" evidence="10">
    <location>
        <begin position="314"/>
        <end position="372"/>
    </location>
</feature>
<feature type="coiled-coil region" evidence="5">
    <location>
        <begin position="105"/>
        <end position="177"/>
    </location>
</feature>
<evidence type="ECO:0000259" key="9">
    <source>
        <dbReference type="Pfam" id="PF25917"/>
    </source>
</evidence>
<comment type="subcellular location">
    <subcellularLocation>
        <location evidence="1">Cell envelope</location>
    </subcellularLocation>
</comment>
<dbReference type="GO" id="GO:1990961">
    <property type="term" value="P:xenobiotic detoxification by transmembrane export across the plasma membrane"/>
    <property type="evidence" value="ECO:0007669"/>
    <property type="project" value="InterPro"/>
</dbReference>
<keyword evidence="4 5" id="KW-0175">Coiled coil</keyword>
<dbReference type="Pfam" id="PF25967">
    <property type="entry name" value="RND-MFP_C"/>
    <property type="match status" value="1"/>
</dbReference>
<comment type="similarity">
    <text evidence="2">Belongs to the membrane fusion protein (MFP) (TC 8.A.1) family.</text>
</comment>
<evidence type="ECO:0000313" key="12">
    <source>
        <dbReference type="Proteomes" id="UP000254651"/>
    </source>
</evidence>
<dbReference type="Pfam" id="PF25876">
    <property type="entry name" value="HH_MFP_RND"/>
    <property type="match status" value="1"/>
</dbReference>
<dbReference type="GO" id="GO:1990195">
    <property type="term" value="C:macrolide transmembrane transporter complex"/>
    <property type="evidence" value="ECO:0007669"/>
    <property type="project" value="InterPro"/>
</dbReference>
<dbReference type="Gene3D" id="2.40.50.100">
    <property type="match status" value="1"/>
</dbReference>
<dbReference type="Gene3D" id="2.40.420.20">
    <property type="match status" value="1"/>
</dbReference>
<dbReference type="InterPro" id="IPR006143">
    <property type="entry name" value="RND_pump_MFP"/>
</dbReference>
<dbReference type="RefSeq" id="WP_066079173.1">
    <property type="nucleotide sequence ID" value="NZ_CP181246.1"/>
</dbReference>
<name>A0A378UE63_BERDE</name>
<keyword evidence="3" id="KW-0813">Transport</keyword>
<evidence type="ECO:0000259" key="10">
    <source>
        <dbReference type="Pfam" id="PF25967"/>
    </source>
</evidence>
<evidence type="ECO:0000256" key="2">
    <source>
        <dbReference type="ARBA" id="ARBA00009477"/>
    </source>
</evidence>
<dbReference type="PANTHER" id="PTHR30469">
    <property type="entry name" value="MULTIDRUG RESISTANCE PROTEIN MDTA"/>
    <property type="match status" value="1"/>
</dbReference>
<evidence type="ECO:0000256" key="1">
    <source>
        <dbReference type="ARBA" id="ARBA00004196"/>
    </source>
</evidence>
<feature type="compositionally biased region" description="Gly residues" evidence="6">
    <location>
        <begin position="379"/>
        <end position="392"/>
    </location>
</feature>
<dbReference type="Proteomes" id="UP000254651">
    <property type="component" value="Unassembled WGS sequence"/>
</dbReference>
<evidence type="ECO:0000256" key="7">
    <source>
        <dbReference type="SAM" id="SignalP"/>
    </source>
</evidence>
<keyword evidence="7" id="KW-0732">Signal</keyword>
<dbReference type="AlphaFoldDB" id="A0A378UE63"/>
<keyword evidence="12" id="KW-1185">Reference proteome</keyword>